<protein>
    <recommendedName>
        <fullName evidence="3">HTH tetR-type domain-containing protein</fullName>
    </recommendedName>
</protein>
<dbReference type="AlphaFoldDB" id="A9DQ07"/>
<name>A9DQ07_9FLAO</name>
<dbReference type="PROSITE" id="PS50977">
    <property type="entry name" value="HTH_TETR_2"/>
    <property type="match status" value="1"/>
</dbReference>
<dbReference type="OrthoDB" id="9814200at2"/>
<proteinExistence type="predicted"/>
<keyword evidence="5" id="KW-1185">Reference proteome</keyword>
<sequence length="191" mass="22154">MAQKPETRKEEIVRTAEMLFKKKGYSAVTMRDIAQAMGIKAASLYNHIQSKQQILSEIIIKIGEDFTEGMAEIVAAELTSIQKLEKIIGLHVKITMKNPSRMATMNNDWMHLEEKIDYYLQLRRNYEESFRQILKEGIEKQELKAVNPEIILFSILSTLRSLYLWIPKKEDINQEDLLQTLSKVLLKGIVK</sequence>
<dbReference type="SUPFAM" id="SSF48498">
    <property type="entry name" value="Tetracyclin repressor-like, C-terminal domain"/>
    <property type="match status" value="1"/>
</dbReference>
<feature type="domain" description="HTH tetR-type" evidence="3">
    <location>
        <begin position="6"/>
        <end position="66"/>
    </location>
</feature>
<dbReference type="InterPro" id="IPR009057">
    <property type="entry name" value="Homeodomain-like_sf"/>
</dbReference>
<reference evidence="4 5" key="1">
    <citation type="journal article" date="2011" name="J. Bacteriol.">
        <title>Genome sequence of the algicidal bacterium Kordia algicida OT-1.</title>
        <authorList>
            <person name="Lee H.S."/>
            <person name="Kang S.G."/>
            <person name="Kwon K.K."/>
            <person name="Lee J.H."/>
            <person name="Kim S.J."/>
        </authorList>
    </citation>
    <scope>NUCLEOTIDE SEQUENCE [LARGE SCALE GENOMIC DNA]</scope>
    <source>
        <strain evidence="4 5">OT-1</strain>
    </source>
</reference>
<accession>A9DQ07</accession>
<evidence type="ECO:0000313" key="5">
    <source>
        <dbReference type="Proteomes" id="UP000002945"/>
    </source>
</evidence>
<organism evidence="4 5">
    <name type="scientific">Kordia algicida OT-1</name>
    <dbReference type="NCBI Taxonomy" id="391587"/>
    <lineage>
        <taxon>Bacteria</taxon>
        <taxon>Pseudomonadati</taxon>
        <taxon>Bacteroidota</taxon>
        <taxon>Flavobacteriia</taxon>
        <taxon>Flavobacteriales</taxon>
        <taxon>Flavobacteriaceae</taxon>
        <taxon>Kordia</taxon>
    </lineage>
</organism>
<dbReference type="InterPro" id="IPR050624">
    <property type="entry name" value="HTH-type_Tx_Regulator"/>
</dbReference>
<evidence type="ECO:0000313" key="4">
    <source>
        <dbReference type="EMBL" id="EDP97577.1"/>
    </source>
</evidence>
<dbReference type="PANTHER" id="PTHR43479">
    <property type="entry name" value="ACREF/ENVCD OPERON REPRESSOR-RELATED"/>
    <property type="match status" value="1"/>
</dbReference>
<dbReference type="InterPro" id="IPR001647">
    <property type="entry name" value="HTH_TetR"/>
</dbReference>
<dbReference type="GO" id="GO:0003677">
    <property type="term" value="F:DNA binding"/>
    <property type="evidence" value="ECO:0007669"/>
    <property type="project" value="UniProtKB-UniRule"/>
</dbReference>
<dbReference type="Gene3D" id="1.10.357.10">
    <property type="entry name" value="Tetracycline Repressor, domain 2"/>
    <property type="match status" value="1"/>
</dbReference>
<keyword evidence="1 2" id="KW-0238">DNA-binding</keyword>
<dbReference type="Proteomes" id="UP000002945">
    <property type="component" value="Unassembled WGS sequence"/>
</dbReference>
<dbReference type="InterPro" id="IPR041490">
    <property type="entry name" value="KstR2_TetR_C"/>
</dbReference>
<dbReference type="PRINTS" id="PR00455">
    <property type="entry name" value="HTHTETR"/>
</dbReference>
<dbReference type="RefSeq" id="WP_007096625.1">
    <property type="nucleotide sequence ID" value="NZ_CP142125.1"/>
</dbReference>
<feature type="DNA-binding region" description="H-T-H motif" evidence="2">
    <location>
        <begin position="29"/>
        <end position="48"/>
    </location>
</feature>
<dbReference type="SUPFAM" id="SSF46689">
    <property type="entry name" value="Homeodomain-like"/>
    <property type="match status" value="1"/>
</dbReference>
<dbReference type="Pfam" id="PF00440">
    <property type="entry name" value="TetR_N"/>
    <property type="match status" value="1"/>
</dbReference>
<comment type="caution">
    <text evidence="4">The sequence shown here is derived from an EMBL/GenBank/DDBJ whole genome shotgun (WGS) entry which is preliminary data.</text>
</comment>
<evidence type="ECO:0000256" key="2">
    <source>
        <dbReference type="PROSITE-ProRule" id="PRU00335"/>
    </source>
</evidence>
<dbReference type="PANTHER" id="PTHR43479:SF11">
    <property type="entry name" value="ACREF_ENVCD OPERON REPRESSOR-RELATED"/>
    <property type="match status" value="1"/>
</dbReference>
<dbReference type="EMBL" id="ABIB01000002">
    <property type="protein sequence ID" value="EDP97577.1"/>
    <property type="molecule type" value="Genomic_DNA"/>
</dbReference>
<dbReference type="HOGENOM" id="CLU_069356_12_4_10"/>
<gene>
    <name evidence="4" type="ORF">KAOT1_20482</name>
</gene>
<evidence type="ECO:0000259" key="3">
    <source>
        <dbReference type="PROSITE" id="PS50977"/>
    </source>
</evidence>
<dbReference type="Pfam" id="PF17932">
    <property type="entry name" value="TetR_C_24"/>
    <property type="match status" value="1"/>
</dbReference>
<dbReference type="STRING" id="391587.KAOT1_20482"/>
<dbReference type="InterPro" id="IPR036271">
    <property type="entry name" value="Tet_transcr_reg_TetR-rel_C_sf"/>
</dbReference>
<dbReference type="eggNOG" id="COG1309">
    <property type="taxonomic scope" value="Bacteria"/>
</dbReference>
<dbReference type="Gene3D" id="1.10.10.60">
    <property type="entry name" value="Homeodomain-like"/>
    <property type="match status" value="1"/>
</dbReference>
<evidence type="ECO:0000256" key="1">
    <source>
        <dbReference type="ARBA" id="ARBA00023125"/>
    </source>
</evidence>